<evidence type="ECO:0000313" key="7">
    <source>
        <dbReference type="Proteomes" id="UP001243717"/>
    </source>
</evidence>
<keyword evidence="7" id="KW-1185">Reference proteome</keyword>
<dbReference type="EMBL" id="JARXIC010000043">
    <property type="protein sequence ID" value="MDQ8196050.1"/>
    <property type="molecule type" value="Genomic_DNA"/>
</dbReference>
<sequence>MLKLKNWAGKATRTGLCTLALISANMLSAKEPLKIGYSDWPGWVAWQIGIDKGWFEEEGVDVEFLWMDYVASMDAYVAGQVDAVTMTNGDALVTGGTGKPSVAILISDYSNGNDMVVAAPGIETLADLKGKKIGLEEGFVIHLLLLKGAEMAGIDPSEFTIVNTPTNETPQVLASGAVDAIGAWQPNSGQALKTVPGSKPVLTSADAPGIIYDLLSVDPESLEARRDDWSKVVKVWYRIADFIKDEENIDEALEILSKRVAISPEEYEPFLEGTYILSLEEVLPIWKEAEGLGSVYGSTKIADDFNVEQGVYDEPLNTVQYLDPSLTLEYAESVK</sequence>
<keyword evidence="3" id="KW-0732">Signal</keyword>
<feature type="repeat" description="TPR" evidence="4">
    <location>
        <begin position="233"/>
        <end position="266"/>
    </location>
</feature>
<dbReference type="Gene3D" id="3.40.190.10">
    <property type="entry name" value="Periplasmic binding protein-like II"/>
    <property type="match status" value="2"/>
</dbReference>
<dbReference type="InterPro" id="IPR019734">
    <property type="entry name" value="TPR_rpt"/>
</dbReference>
<reference evidence="6 7" key="1">
    <citation type="submission" date="2023-04" db="EMBL/GenBank/DDBJ databases">
        <title>A novel bacteria isolated from coastal sediment.</title>
        <authorList>
            <person name="Liu X.-J."/>
            <person name="Du Z.-J."/>
        </authorList>
    </citation>
    <scope>NUCLEOTIDE SEQUENCE [LARGE SCALE GENOMIC DNA]</scope>
    <source>
        <strain evidence="6 7">SDUM461004</strain>
    </source>
</reference>
<dbReference type="Pfam" id="PF09084">
    <property type="entry name" value="NMT1"/>
    <property type="match status" value="1"/>
</dbReference>
<evidence type="ECO:0000256" key="2">
    <source>
        <dbReference type="ARBA" id="ARBA00010742"/>
    </source>
</evidence>
<evidence type="ECO:0000256" key="1">
    <source>
        <dbReference type="ARBA" id="ARBA00004418"/>
    </source>
</evidence>
<dbReference type="PANTHER" id="PTHR30024">
    <property type="entry name" value="ALIPHATIC SULFONATES-BINDING PROTEIN-RELATED"/>
    <property type="match status" value="1"/>
</dbReference>
<comment type="similarity">
    <text evidence="2">Belongs to the bacterial solute-binding protein SsuA/TauA family.</text>
</comment>
<comment type="subcellular location">
    <subcellularLocation>
        <location evidence="1">Periplasm</location>
    </subcellularLocation>
</comment>
<evidence type="ECO:0000313" key="6">
    <source>
        <dbReference type="EMBL" id="MDQ8196050.1"/>
    </source>
</evidence>
<comment type="caution">
    <text evidence="6">The sequence shown here is derived from an EMBL/GenBank/DDBJ whole genome shotgun (WGS) entry which is preliminary data.</text>
</comment>
<protein>
    <submittedName>
        <fullName evidence="6">ABC transporter substrate-binding protein</fullName>
    </submittedName>
</protein>
<organism evidence="6 7">
    <name type="scientific">Thalassobacterium sedimentorum</name>
    <dbReference type="NCBI Taxonomy" id="3041258"/>
    <lineage>
        <taxon>Bacteria</taxon>
        <taxon>Pseudomonadati</taxon>
        <taxon>Verrucomicrobiota</taxon>
        <taxon>Opitutia</taxon>
        <taxon>Puniceicoccales</taxon>
        <taxon>Coraliomargaritaceae</taxon>
        <taxon>Thalassobacterium</taxon>
    </lineage>
</organism>
<gene>
    <name evidence="6" type="ORF">QEH59_16560</name>
</gene>
<dbReference type="SUPFAM" id="SSF53850">
    <property type="entry name" value="Periplasmic binding protein-like II"/>
    <property type="match status" value="1"/>
</dbReference>
<dbReference type="CDD" id="cd13563">
    <property type="entry name" value="PBP2_SsuA_like_6"/>
    <property type="match status" value="1"/>
</dbReference>
<evidence type="ECO:0000256" key="3">
    <source>
        <dbReference type="ARBA" id="ARBA00022729"/>
    </source>
</evidence>
<dbReference type="Proteomes" id="UP001243717">
    <property type="component" value="Unassembled WGS sequence"/>
</dbReference>
<dbReference type="RefSeq" id="WP_308986493.1">
    <property type="nucleotide sequence ID" value="NZ_JARXIC010000043.1"/>
</dbReference>
<dbReference type="InterPro" id="IPR015168">
    <property type="entry name" value="SsuA/THI5"/>
</dbReference>
<feature type="domain" description="SsuA/THI5-like" evidence="5">
    <location>
        <begin position="49"/>
        <end position="187"/>
    </location>
</feature>
<accession>A0ABU1AMM8</accession>
<proteinExistence type="inferred from homology"/>
<evidence type="ECO:0000259" key="5">
    <source>
        <dbReference type="Pfam" id="PF09084"/>
    </source>
</evidence>
<dbReference type="PROSITE" id="PS50005">
    <property type="entry name" value="TPR"/>
    <property type="match status" value="1"/>
</dbReference>
<evidence type="ECO:0000256" key="4">
    <source>
        <dbReference type="PROSITE-ProRule" id="PRU00339"/>
    </source>
</evidence>
<dbReference type="PANTHER" id="PTHR30024:SF47">
    <property type="entry name" value="TAURINE-BINDING PERIPLASMIC PROTEIN"/>
    <property type="match status" value="1"/>
</dbReference>
<keyword evidence="4" id="KW-0802">TPR repeat</keyword>
<name>A0ABU1AMM8_9BACT</name>